<proteinExistence type="predicted"/>
<dbReference type="Gene3D" id="3.10.450.50">
    <property type="match status" value="1"/>
</dbReference>
<dbReference type="RefSeq" id="WP_053594735.1">
    <property type="nucleotide sequence ID" value="NZ_CP067341.1"/>
</dbReference>
<evidence type="ECO:0008006" key="3">
    <source>
        <dbReference type="Google" id="ProtNLM"/>
    </source>
</evidence>
<gene>
    <name evidence="1" type="ORF">FJQ98_05040</name>
</gene>
<dbReference type="Proteomes" id="UP000596049">
    <property type="component" value="Chromosome"/>
</dbReference>
<sequence length="107" mass="12313">MKAVEVMKEYLKRAQEEGQDLSDMYADHGELKNFKGEVFKGRKEIQNFYTSPMPKGFKLTIQNIEGDDIKCSAIVSTTWDGLPNPVILEERLILENEKIKSFTMIPK</sequence>
<name>A0ABX7AUF7_9BACI</name>
<accession>A0ABX7AUF7</accession>
<evidence type="ECO:0000313" key="1">
    <source>
        <dbReference type="EMBL" id="QQP13431.1"/>
    </source>
</evidence>
<dbReference type="SUPFAM" id="SSF54427">
    <property type="entry name" value="NTF2-like"/>
    <property type="match status" value="1"/>
</dbReference>
<dbReference type="InterPro" id="IPR032710">
    <property type="entry name" value="NTF2-like_dom_sf"/>
</dbReference>
<evidence type="ECO:0000313" key="2">
    <source>
        <dbReference type="Proteomes" id="UP000596049"/>
    </source>
</evidence>
<keyword evidence="2" id="KW-1185">Reference proteome</keyword>
<dbReference type="EMBL" id="CP067341">
    <property type="protein sequence ID" value="QQP13431.1"/>
    <property type="molecule type" value="Genomic_DNA"/>
</dbReference>
<reference evidence="1 2" key="1">
    <citation type="submission" date="2020-01" db="EMBL/GenBank/DDBJ databases">
        <authorList>
            <person name="Liu G."/>
            <person name="Liu B."/>
        </authorList>
    </citation>
    <scope>NUCLEOTIDE SEQUENCE [LARGE SCALE GENOMIC DNA]</scope>
    <source>
        <strain evidence="1 2">FJAT-51161</strain>
    </source>
</reference>
<organism evidence="1 2">
    <name type="scientific">Lysinibacillus agricola</name>
    <dbReference type="NCBI Taxonomy" id="2590012"/>
    <lineage>
        <taxon>Bacteria</taxon>
        <taxon>Bacillati</taxon>
        <taxon>Bacillota</taxon>
        <taxon>Bacilli</taxon>
        <taxon>Bacillales</taxon>
        <taxon>Bacillaceae</taxon>
        <taxon>Lysinibacillus</taxon>
    </lineage>
</organism>
<protein>
    <recommendedName>
        <fullName evidence="3">SnoaL-like domain-containing protein</fullName>
    </recommendedName>
</protein>